<accession>A0A931H376</accession>
<dbReference type="CDD" id="cd05403">
    <property type="entry name" value="NT_KNTase_like"/>
    <property type="match status" value="1"/>
</dbReference>
<name>A0A931H376_9BURK</name>
<dbReference type="InterPro" id="IPR036390">
    <property type="entry name" value="WH_DNA-bd_sf"/>
</dbReference>
<gene>
    <name evidence="2" type="ORF">I5803_06925</name>
</gene>
<keyword evidence="3" id="KW-1185">Reference proteome</keyword>
<dbReference type="SUPFAM" id="SSF81301">
    <property type="entry name" value="Nucleotidyltransferase"/>
    <property type="match status" value="1"/>
</dbReference>
<evidence type="ECO:0000313" key="2">
    <source>
        <dbReference type="EMBL" id="MBG9387745.1"/>
    </source>
</evidence>
<dbReference type="EMBL" id="JADWYS010000001">
    <property type="protein sequence ID" value="MBG9387745.1"/>
    <property type="molecule type" value="Genomic_DNA"/>
</dbReference>
<dbReference type="InterPro" id="IPR043519">
    <property type="entry name" value="NT_sf"/>
</dbReference>
<reference evidence="2" key="1">
    <citation type="submission" date="2020-11" db="EMBL/GenBank/DDBJ databases">
        <title>Bacterial whole genome sequence for Caenimonas sp. DR4.4.</title>
        <authorList>
            <person name="Le V."/>
            <person name="Ko S.-R."/>
            <person name="Ahn C.-Y."/>
            <person name="Oh H.-M."/>
        </authorList>
    </citation>
    <scope>NUCLEOTIDE SEQUENCE</scope>
    <source>
        <strain evidence="2">DR4.4</strain>
    </source>
</reference>
<dbReference type="AlphaFoldDB" id="A0A931H376"/>
<dbReference type="Gene3D" id="3.30.460.10">
    <property type="entry name" value="Beta Polymerase, domain 2"/>
    <property type="match status" value="1"/>
</dbReference>
<protein>
    <submittedName>
        <fullName evidence="2">Nucleotidyltransferase domain-containing protein</fullName>
    </submittedName>
</protein>
<dbReference type="Pfam" id="PF18765">
    <property type="entry name" value="Polbeta"/>
    <property type="match status" value="1"/>
</dbReference>
<dbReference type="Proteomes" id="UP000651050">
    <property type="component" value="Unassembled WGS sequence"/>
</dbReference>
<comment type="caution">
    <text evidence="2">The sequence shown here is derived from an EMBL/GenBank/DDBJ whole genome shotgun (WGS) entry which is preliminary data.</text>
</comment>
<dbReference type="SUPFAM" id="SSF46785">
    <property type="entry name" value="Winged helix' DNA-binding domain"/>
    <property type="match status" value="1"/>
</dbReference>
<dbReference type="Gene3D" id="1.10.10.10">
    <property type="entry name" value="Winged helix-like DNA-binding domain superfamily/Winged helix DNA-binding domain"/>
    <property type="match status" value="1"/>
</dbReference>
<evidence type="ECO:0000313" key="3">
    <source>
        <dbReference type="Proteomes" id="UP000651050"/>
    </source>
</evidence>
<evidence type="ECO:0000259" key="1">
    <source>
        <dbReference type="Pfam" id="PF18765"/>
    </source>
</evidence>
<organism evidence="2 3">
    <name type="scientific">Caenimonas aquaedulcis</name>
    <dbReference type="NCBI Taxonomy" id="2793270"/>
    <lineage>
        <taxon>Bacteria</taxon>
        <taxon>Pseudomonadati</taxon>
        <taxon>Pseudomonadota</taxon>
        <taxon>Betaproteobacteria</taxon>
        <taxon>Burkholderiales</taxon>
        <taxon>Comamonadaceae</taxon>
        <taxon>Caenimonas</taxon>
    </lineage>
</organism>
<dbReference type="InterPro" id="IPR041633">
    <property type="entry name" value="Polbeta"/>
</dbReference>
<proteinExistence type="predicted"/>
<sequence>MGSKPAPIDSPMADALFPRVRQRVLALLFGNPDRSFFSNEVVALVQSGTGAVQRELAGLSQAGLLTVTTRGNQKHYQADREAPVFAELRGLVLKTSGLVDVLRVALAPLASGISAAFVFGSIAKHEDTKSSDVDLLIVSDALGYADVFSALENAADIVGRKINPTLYTHADLAKRMKQASAFTTRVMKQPKMWVVGSEDALRV</sequence>
<dbReference type="InterPro" id="IPR036388">
    <property type="entry name" value="WH-like_DNA-bd_sf"/>
</dbReference>
<feature type="domain" description="Polymerase beta nucleotidyltransferase" evidence="1">
    <location>
        <begin position="112"/>
        <end position="170"/>
    </location>
</feature>